<comment type="caution">
    <text evidence="4">The sequence shown here is derived from an EMBL/GenBank/DDBJ whole genome shotgun (WGS) entry which is preliminary data.</text>
</comment>
<dbReference type="InterPro" id="IPR036291">
    <property type="entry name" value="NAD(P)-bd_dom_sf"/>
</dbReference>
<proteinExistence type="predicted"/>
<dbReference type="InterPro" id="IPR050463">
    <property type="entry name" value="Gfo/Idh/MocA_oxidrdct_glycsds"/>
</dbReference>
<gene>
    <name evidence="4" type="ORF">DDZ15_09045</name>
</gene>
<dbReference type="OrthoDB" id="9815825at2"/>
<sequence length="360" mass="39590">MADKKYRVLVVGCGNMGTSHARAYRRLDEFDVAGVVSRGPESRGRLSQELGGVAEFGDFEEALSAVNPDAVCISTYPGTHAEYAIKSLEAGAHVFVEKPIAETVGDAEAVVEAARQTGKKVVVGYILRHHPGWRQFIDRARKLGKPLVMRMNLNQQSSGSEWEVHKNIMEAMSPIVDCGVHYVDVMCQMTGAKPVSVHAIGARLSEEIDPGMYNYGQLQVRFDDGSVGWYESGWGPMISEQAYFIKDVMGPEGSVSIRKNTFDLPRGSSADIGSHTGVPALQLHSSKRDKKGRLVSPEQILDTPEEPDHDELCYLEQKYFLKSIMEDLDLTGHLNEVVHTLKIVLASDESVKTGRAVELS</sequence>
<evidence type="ECO:0000256" key="1">
    <source>
        <dbReference type="ARBA" id="ARBA00023002"/>
    </source>
</evidence>
<dbReference type="Pfam" id="PF01408">
    <property type="entry name" value="GFO_IDH_MocA"/>
    <property type="match status" value="1"/>
</dbReference>
<keyword evidence="5" id="KW-1185">Reference proteome</keyword>
<dbReference type="GO" id="GO:0016491">
    <property type="term" value="F:oxidoreductase activity"/>
    <property type="evidence" value="ECO:0007669"/>
    <property type="project" value="UniProtKB-KW"/>
</dbReference>
<dbReference type="Pfam" id="PF22725">
    <property type="entry name" value="GFO_IDH_MocA_C3"/>
    <property type="match status" value="1"/>
</dbReference>
<feature type="domain" description="GFO/IDH/MocA-like oxidoreductase" evidence="3">
    <location>
        <begin position="140"/>
        <end position="235"/>
    </location>
</feature>
<evidence type="ECO:0000313" key="5">
    <source>
        <dbReference type="Proteomes" id="UP000245533"/>
    </source>
</evidence>
<dbReference type="PANTHER" id="PTHR43818">
    <property type="entry name" value="BCDNA.GH03377"/>
    <property type="match status" value="1"/>
</dbReference>
<protein>
    <submittedName>
        <fullName evidence="4">Oxidoreductase</fullName>
    </submittedName>
</protein>
<dbReference type="Proteomes" id="UP000245533">
    <property type="component" value="Unassembled WGS sequence"/>
</dbReference>
<name>A0A316TSN2_9BACT</name>
<dbReference type="InterPro" id="IPR055170">
    <property type="entry name" value="GFO_IDH_MocA-like_dom"/>
</dbReference>
<evidence type="ECO:0000313" key="4">
    <source>
        <dbReference type="EMBL" id="PWN06651.1"/>
    </source>
</evidence>
<dbReference type="AlphaFoldDB" id="A0A316TSN2"/>
<keyword evidence="1" id="KW-0560">Oxidoreductase</keyword>
<reference evidence="4 5" key="1">
    <citation type="submission" date="2018-05" db="EMBL/GenBank/DDBJ databases">
        <title>Rhodohalobacter halophilus gen. nov., sp. nov., a moderately halophilic member of the family Balneolaceae.</title>
        <authorList>
            <person name="Liu Z.-W."/>
        </authorList>
    </citation>
    <scope>NUCLEOTIDE SEQUENCE [LARGE SCALE GENOMIC DNA]</scope>
    <source>
        <strain evidence="4 5">8A47</strain>
    </source>
</reference>
<feature type="domain" description="Gfo/Idh/MocA-like oxidoreductase N-terminal" evidence="2">
    <location>
        <begin position="7"/>
        <end position="125"/>
    </location>
</feature>
<evidence type="ECO:0000259" key="3">
    <source>
        <dbReference type="Pfam" id="PF22725"/>
    </source>
</evidence>
<dbReference type="InterPro" id="IPR000683">
    <property type="entry name" value="Gfo/Idh/MocA-like_OxRdtase_N"/>
</dbReference>
<accession>A0A316TSN2</accession>
<dbReference type="RefSeq" id="WP_109646765.1">
    <property type="nucleotide sequence ID" value="NZ_QGGB01000006.1"/>
</dbReference>
<dbReference type="SUPFAM" id="SSF55347">
    <property type="entry name" value="Glyceraldehyde-3-phosphate dehydrogenase-like, C-terminal domain"/>
    <property type="match status" value="1"/>
</dbReference>
<dbReference type="GO" id="GO:0000166">
    <property type="term" value="F:nucleotide binding"/>
    <property type="evidence" value="ECO:0007669"/>
    <property type="project" value="InterPro"/>
</dbReference>
<dbReference type="SUPFAM" id="SSF51735">
    <property type="entry name" value="NAD(P)-binding Rossmann-fold domains"/>
    <property type="match status" value="1"/>
</dbReference>
<evidence type="ECO:0000259" key="2">
    <source>
        <dbReference type="Pfam" id="PF01408"/>
    </source>
</evidence>
<dbReference type="EMBL" id="QGGB01000006">
    <property type="protein sequence ID" value="PWN06651.1"/>
    <property type="molecule type" value="Genomic_DNA"/>
</dbReference>
<dbReference type="PANTHER" id="PTHR43818:SF11">
    <property type="entry name" value="BCDNA.GH03377"/>
    <property type="match status" value="1"/>
</dbReference>
<dbReference type="Gene3D" id="3.40.50.720">
    <property type="entry name" value="NAD(P)-binding Rossmann-like Domain"/>
    <property type="match status" value="1"/>
</dbReference>
<dbReference type="Gene3D" id="3.30.360.10">
    <property type="entry name" value="Dihydrodipicolinate Reductase, domain 2"/>
    <property type="match status" value="1"/>
</dbReference>
<organism evidence="4 5">
    <name type="scientific">Rhodohalobacter mucosus</name>
    <dbReference type="NCBI Taxonomy" id="2079485"/>
    <lineage>
        <taxon>Bacteria</taxon>
        <taxon>Pseudomonadati</taxon>
        <taxon>Balneolota</taxon>
        <taxon>Balneolia</taxon>
        <taxon>Balneolales</taxon>
        <taxon>Balneolaceae</taxon>
        <taxon>Rhodohalobacter</taxon>
    </lineage>
</organism>